<organism evidence="4 5">
    <name type="scientific">Photobacterium atrarenae</name>
    <dbReference type="NCBI Taxonomy" id="865757"/>
    <lineage>
        <taxon>Bacteria</taxon>
        <taxon>Pseudomonadati</taxon>
        <taxon>Pseudomonadota</taxon>
        <taxon>Gammaproteobacteria</taxon>
        <taxon>Vibrionales</taxon>
        <taxon>Vibrionaceae</taxon>
        <taxon>Photobacterium</taxon>
    </lineage>
</organism>
<dbReference type="InterPro" id="IPR036414">
    <property type="entry name" value="YaeB_N_sf"/>
</dbReference>
<dbReference type="InterPro" id="IPR036413">
    <property type="entry name" value="YaeB-like_sf"/>
</dbReference>
<comment type="similarity">
    <text evidence="2">Belongs to the tRNA methyltransferase O family.</text>
</comment>
<dbReference type="Proteomes" id="UP001057998">
    <property type="component" value="Chromosome 2"/>
</dbReference>
<dbReference type="Gene3D" id="2.40.30.70">
    <property type="entry name" value="YaeB-like"/>
    <property type="match status" value="1"/>
</dbReference>
<dbReference type="GO" id="GO:0032259">
    <property type="term" value="P:methylation"/>
    <property type="evidence" value="ECO:0007669"/>
    <property type="project" value="UniProtKB-KW"/>
</dbReference>
<dbReference type="GO" id="GO:0008168">
    <property type="term" value="F:methyltransferase activity"/>
    <property type="evidence" value="ECO:0007669"/>
    <property type="project" value="UniProtKB-KW"/>
</dbReference>
<keyword evidence="5" id="KW-1185">Reference proteome</keyword>
<dbReference type="InterPro" id="IPR023370">
    <property type="entry name" value="TrmO-like_N"/>
</dbReference>
<evidence type="ECO:0000256" key="1">
    <source>
        <dbReference type="ARBA" id="ARBA00022691"/>
    </source>
</evidence>
<dbReference type="InterPro" id="IPR040372">
    <property type="entry name" value="YaeB-like"/>
</dbReference>
<name>A0ABY5GPB2_9GAMM</name>
<keyword evidence="1" id="KW-0949">S-adenosyl-L-methionine</keyword>
<protein>
    <submittedName>
        <fullName evidence="4">SAM-dependent methyltransferase</fullName>
    </submittedName>
</protein>
<evidence type="ECO:0000256" key="2">
    <source>
        <dbReference type="ARBA" id="ARBA00033753"/>
    </source>
</evidence>
<keyword evidence="4" id="KW-0808">Transferase</keyword>
<evidence type="ECO:0000313" key="4">
    <source>
        <dbReference type="EMBL" id="UTV30581.1"/>
    </source>
</evidence>
<dbReference type="RefSeq" id="WP_255391942.1">
    <property type="nucleotide sequence ID" value="NZ_CP101509.1"/>
</dbReference>
<dbReference type="PANTHER" id="PTHR12818:SF0">
    <property type="entry name" value="TRNA (ADENINE(37)-N6)-METHYLTRANSFERASE"/>
    <property type="match status" value="1"/>
</dbReference>
<gene>
    <name evidence="4" type="ORF">NNL38_18630</name>
</gene>
<dbReference type="SUPFAM" id="SSF118196">
    <property type="entry name" value="YaeB-like"/>
    <property type="match status" value="1"/>
</dbReference>
<proteinExistence type="inferred from homology"/>
<evidence type="ECO:0000259" key="3">
    <source>
        <dbReference type="PROSITE" id="PS51668"/>
    </source>
</evidence>
<accession>A0ABY5GPB2</accession>
<evidence type="ECO:0000313" key="5">
    <source>
        <dbReference type="Proteomes" id="UP001057998"/>
    </source>
</evidence>
<keyword evidence="4" id="KW-0489">Methyltransferase</keyword>
<dbReference type="EMBL" id="CP101509">
    <property type="protein sequence ID" value="UTV30581.1"/>
    <property type="molecule type" value="Genomic_DNA"/>
</dbReference>
<reference evidence="4" key="1">
    <citation type="submission" date="2022-07" db="EMBL/GenBank/DDBJ databases">
        <title>Genome sequencing of Photobacterium atrarenae GJH2-4.</title>
        <authorList>
            <person name="Park S.-J."/>
        </authorList>
    </citation>
    <scope>NUCLEOTIDE SEQUENCE</scope>
    <source>
        <strain evidence="4">GJH2-4</strain>
    </source>
</reference>
<dbReference type="Pfam" id="PF01980">
    <property type="entry name" value="TrmO_N"/>
    <property type="match status" value="1"/>
</dbReference>
<dbReference type="PROSITE" id="PS51668">
    <property type="entry name" value="TSAA_2"/>
    <property type="match status" value="1"/>
</dbReference>
<dbReference type="PANTHER" id="PTHR12818">
    <property type="entry name" value="TRNA (ADENINE(37)-N6)-METHYLTRANSFERASE"/>
    <property type="match status" value="1"/>
</dbReference>
<sequence length="164" mass="18495">MKHGKITVEPVGQVVSTRAKAIDDHWDEETSAIIISDTFKSEVLSGLADFSHIEVLYYFNQVDESRITVGARHPRNNPDWPKVGIFAQRGKNRPNRLGVTICRVLAVKGNEIQVHGLDAIDGTPVIDIKPVMKEFLPREPVKQPVWSEEIMSNYWAPTSKPDHE</sequence>
<dbReference type="CDD" id="cd09281">
    <property type="entry name" value="UPF0066"/>
    <property type="match status" value="1"/>
</dbReference>
<feature type="domain" description="TsaA-like" evidence="3">
    <location>
        <begin position="8"/>
        <end position="140"/>
    </location>
</feature>